<keyword evidence="1" id="KW-0472">Membrane</keyword>
<dbReference type="STRING" id="1471761.B0W44_15260"/>
<protein>
    <submittedName>
        <fullName evidence="2">Uncharacterized protein</fullName>
    </submittedName>
</protein>
<evidence type="ECO:0000313" key="2">
    <source>
        <dbReference type="EMBL" id="AQS56904.1"/>
    </source>
</evidence>
<gene>
    <name evidence="2" type="ORF">B0W44_15260</name>
</gene>
<feature type="transmembrane region" description="Helical" evidence="1">
    <location>
        <begin position="6"/>
        <end position="25"/>
    </location>
</feature>
<accession>A0A1U9KA48</accession>
<dbReference type="EMBL" id="CP019699">
    <property type="protein sequence ID" value="AQS56904.1"/>
    <property type="molecule type" value="Genomic_DNA"/>
</dbReference>
<dbReference type="RefSeq" id="WP_077720775.1">
    <property type="nucleotide sequence ID" value="NZ_CP019699.1"/>
</dbReference>
<dbReference type="Proteomes" id="UP000188603">
    <property type="component" value="Chromosome"/>
</dbReference>
<reference evidence="2 3" key="1">
    <citation type="journal article" date="2015" name="Int. J. Syst. Evol. Microbiol.">
        <title>Novibacillus thermophilus gen. nov., sp. nov., a Gram-staining-negative and moderately thermophilic member of the family Thermoactinomycetaceae.</title>
        <authorList>
            <person name="Yang G."/>
            <person name="Chen J."/>
            <person name="Zhou S."/>
        </authorList>
    </citation>
    <scope>NUCLEOTIDE SEQUENCE [LARGE SCALE GENOMIC DNA]</scope>
    <source>
        <strain evidence="2 3">SG-1</strain>
    </source>
</reference>
<evidence type="ECO:0000313" key="3">
    <source>
        <dbReference type="Proteomes" id="UP000188603"/>
    </source>
</evidence>
<feature type="transmembrane region" description="Helical" evidence="1">
    <location>
        <begin position="37"/>
        <end position="60"/>
    </location>
</feature>
<dbReference type="KEGG" id="ntr:B0W44_15260"/>
<keyword evidence="3" id="KW-1185">Reference proteome</keyword>
<evidence type="ECO:0000256" key="1">
    <source>
        <dbReference type="SAM" id="Phobius"/>
    </source>
</evidence>
<name>A0A1U9KA48_9BACL</name>
<keyword evidence="1" id="KW-0812">Transmembrane</keyword>
<organism evidence="2 3">
    <name type="scientific">Novibacillus thermophilus</name>
    <dbReference type="NCBI Taxonomy" id="1471761"/>
    <lineage>
        <taxon>Bacteria</taxon>
        <taxon>Bacillati</taxon>
        <taxon>Bacillota</taxon>
        <taxon>Bacilli</taxon>
        <taxon>Bacillales</taxon>
        <taxon>Thermoactinomycetaceae</taxon>
        <taxon>Novibacillus</taxon>
    </lineage>
</organism>
<keyword evidence="1" id="KW-1133">Transmembrane helix</keyword>
<proteinExistence type="predicted"/>
<sequence>MYTLLLIIGLTVCVLSLSVTILIGVKPRDSRYNYKVSLRNLFIIYAIIMILAGVGTYLLFFI</sequence>
<dbReference type="AlphaFoldDB" id="A0A1U9KA48"/>